<comment type="caution">
    <text evidence="1">The sequence shown here is derived from an EMBL/GenBank/DDBJ whole genome shotgun (WGS) entry which is preliminary data.</text>
</comment>
<dbReference type="AlphaFoldDB" id="A0AAE1NJ08"/>
<name>A0AAE1NJ08_9EUCA</name>
<protein>
    <submittedName>
        <fullName evidence="1">Uncharacterized protein</fullName>
    </submittedName>
</protein>
<evidence type="ECO:0000313" key="2">
    <source>
        <dbReference type="Proteomes" id="UP001292094"/>
    </source>
</evidence>
<gene>
    <name evidence="1" type="ORF">Pmani_036763</name>
</gene>
<reference evidence="1" key="1">
    <citation type="submission" date="2023-11" db="EMBL/GenBank/DDBJ databases">
        <title>Genome assemblies of two species of porcelain crab, Petrolisthes cinctipes and Petrolisthes manimaculis (Anomura: Porcellanidae).</title>
        <authorList>
            <person name="Angst P."/>
        </authorList>
    </citation>
    <scope>NUCLEOTIDE SEQUENCE</scope>
    <source>
        <strain evidence="1">PB745_02</strain>
        <tissue evidence="1">Gill</tissue>
    </source>
</reference>
<proteinExistence type="predicted"/>
<organism evidence="1 2">
    <name type="scientific">Petrolisthes manimaculis</name>
    <dbReference type="NCBI Taxonomy" id="1843537"/>
    <lineage>
        <taxon>Eukaryota</taxon>
        <taxon>Metazoa</taxon>
        <taxon>Ecdysozoa</taxon>
        <taxon>Arthropoda</taxon>
        <taxon>Crustacea</taxon>
        <taxon>Multicrustacea</taxon>
        <taxon>Malacostraca</taxon>
        <taxon>Eumalacostraca</taxon>
        <taxon>Eucarida</taxon>
        <taxon>Decapoda</taxon>
        <taxon>Pleocyemata</taxon>
        <taxon>Anomura</taxon>
        <taxon>Galatheoidea</taxon>
        <taxon>Porcellanidae</taxon>
        <taxon>Petrolisthes</taxon>
    </lineage>
</organism>
<accession>A0AAE1NJ08</accession>
<evidence type="ECO:0000313" key="1">
    <source>
        <dbReference type="EMBL" id="KAK4290322.1"/>
    </source>
</evidence>
<keyword evidence="2" id="KW-1185">Reference proteome</keyword>
<dbReference type="EMBL" id="JAWZYT010005522">
    <property type="protein sequence ID" value="KAK4290322.1"/>
    <property type="molecule type" value="Genomic_DNA"/>
</dbReference>
<dbReference type="Proteomes" id="UP001292094">
    <property type="component" value="Unassembled WGS sequence"/>
</dbReference>
<sequence length="110" mass="11704">MGEARLVVGVRLGEAGPGWWIGEDSTEELDGTPVDVAAQTRRAGVVRTGVAGVVVTAASGCQIYHGTADERRKTTQQPPSWTESVALRTWGVLRNPGSVFWTTRQGLRGG</sequence>